<dbReference type="InterPro" id="IPR016024">
    <property type="entry name" value="ARM-type_fold"/>
</dbReference>
<evidence type="ECO:0008006" key="3">
    <source>
        <dbReference type="Google" id="ProtNLM"/>
    </source>
</evidence>
<gene>
    <name evidence="1" type="ORF">CYFUS_007040</name>
</gene>
<reference evidence="1 2" key="1">
    <citation type="submission" date="2017-06" db="EMBL/GenBank/DDBJ databases">
        <title>Sequencing and comparative analysis of myxobacterial genomes.</title>
        <authorList>
            <person name="Rupp O."/>
            <person name="Goesmann A."/>
            <person name="Sogaard-Andersen L."/>
        </authorList>
    </citation>
    <scope>NUCLEOTIDE SEQUENCE [LARGE SCALE GENOMIC DNA]</scope>
    <source>
        <strain evidence="1 2">DSM 52655</strain>
    </source>
</reference>
<dbReference type="AlphaFoldDB" id="A0A250JCD6"/>
<dbReference type="KEGG" id="cfus:CYFUS_007040"/>
<dbReference type="Proteomes" id="UP000217257">
    <property type="component" value="Chromosome"/>
</dbReference>
<evidence type="ECO:0000313" key="1">
    <source>
        <dbReference type="EMBL" id="ATB41574.1"/>
    </source>
</evidence>
<accession>A0A250JCD6</accession>
<protein>
    <recommendedName>
        <fullName evidence="3">TIGR02270 family protein</fullName>
    </recommendedName>
</protein>
<sequence>MLASGGEWMRALLEVHCEELEWLWGQRLSAWRSAEYDTQALAQLDERIAAHTDALVLAGEEALPLVRECFEKAEAVPAALAAAYVMLKQEDGSGPLHALEAFLDMEGVAFEGFQLALRYAPPMRYEEALRRLAAGESELHAAAALSALAFHGKLGPNERLLELVRSGHPQVRCVGWETVVFLESAGTGKHGQGVLLRKLSGELQVAMQEPAPSVRHAAMHAAAWTRQPGLLKELRRAAVESSKDRQVLWLLAVLGDASDLPLFQSVGNDRSLGTERFALLGAFGHPALMEFLLRTMETGGASAAARAALAFRRMTGINVDTPQRVEIPEGGEETGADEDSLPEEVRIPDAELARSRWELLRKALPEATRLCHGVDMMKTSTPEWKQGLSLDVRWELALRSRFDAGQGEGPVDLERFPQVG</sequence>
<evidence type="ECO:0000313" key="2">
    <source>
        <dbReference type="Proteomes" id="UP000217257"/>
    </source>
</evidence>
<proteinExistence type="predicted"/>
<dbReference type="RefSeq" id="WP_232536995.1">
    <property type="nucleotide sequence ID" value="NZ_CP022098.1"/>
</dbReference>
<dbReference type="SUPFAM" id="SSF48371">
    <property type="entry name" value="ARM repeat"/>
    <property type="match status" value="1"/>
</dbReference>
<dbReference type="EMBL" id="CP022098">
    <property type="protein sequence ID" value="ATB41574.1"/>
    <property type="molecule type" value="Genomic_DNA"/>
</dbReference>
<name>A0A250JCD6_9BACT</name>
<organism evidence="1 2">
    <name type="scientific">Cystobacter fuscus</name>
    <dbReference type="NCBI Taxonomy" id="43"/>
    <lineage>
        <taxon>Bacteria</taxon>
        <taxon>Pseudomonadati</taxon>
        <taxon>Myxococcota</taxon>
        <taxon>Myxococcia</taxon>
        <taxon>Myxococcales</taxon>
        <taxon>Cystobacterineae</taxon>
        <taxon>Archangiaceae</taxon>
        <taxon>Cystobacter</taxon>
    </lineage>
</organism>